<organism evidence="1 2">
    <name type="scientific">Ilyodon furcidens</name>
    <name type="common">goldbreast splitfin</name>
    <dbReference type="NCBI Taxonomy" id="33524"/>
    <lineage>
        <taxon>Eukaryota</taxon>
        <taxon>Metazoa</taxon>
        <taxon>Chordata</taxon>
        <taxon>Craniata</taxon>
        <taxon>Vertebrata</taxon>
        <taxon>Euteleostomi</taxon>
        <taxon>Actinopterygii</taxon>
        <taxon>Neopterygii</taxon>
        <taxon>Teleostei</taxon>
        <taxon>Neoteleostei</taxon>
        <taxon>Acanthomorphata</taxon>
        <taxon>Ovalentaria</taxon>
        <taxon>Atherinomorphae</taxon>
        <taxon>Cyprinodontiformes</taxon>
        <taxon>Goodeidae</taxon>
        <taxon>Ilyodon</taxon>
    </lineage>
</organism>
<dbReference type="Proteomes" id="UP001482620">
    <property type="component" value="Unassembled WGS sequence"/>
</dbReference>
<proteinExistence type="predicted"/>
<comment type="caution">
    <text evidence="1">The sequence shown here is derived from an EMBL/GenBank/DDBJ whole genome shotgun (WGS) entry which is preliminary data.</text>
</comment>
<evidence type="ECO:0000313" key="1">
    <source>
        <dbReference type="EMBL" id="MEQ2235704.1"/>
    </source>
</evidence>
<protein>
    <submittedName>
        <fullName evidence="1">Uncharacterized protein</fullName>
    </submittedName>
</protein>
<keyword evidence="2" id="KW-1185">Reference proteome</keyword>
<sequence length="118" mass="13470">MCPKSSILVLSPEQWRVTPVLLPLPVNVRLKSSGVWLIPEQSCNVSHHNRHCNFNMYNITIAKYCLDAILSLCCHALKLCLPIIDLTMDGLFLSFLHTSDKVLYDWDIKAQQDWRGSS</sequence>
<reference evidence="1 2" key="1">
    <citation type="submission" date="2021-06" db="EMBL/GenBank/DDBJ databases">
        <authorList>
            <person name="Palmer J.M."/>
        </authorList>
    </citation>
    <scope>NUCLEOTIDE SEQUENCE [LARGE SCALE GENOMIC DNA]</scope>
    <source>
        <strain evidence="2">if_2019</strain>
        <tissue evidence="1">Muscle</tissue>
    </source>
</reference>
<gene>
    <name evidence="1" type="ORF">ILYODFUR_005020</name>
</gene>
<name>A0ABV0TSF6_9TELE</name>
<accession>A0ABV0TSF6</accession>
<evidence type="ECO:0000313" key="2">
    <source>
        <dbReference type="Proteomes" id="UP001482620"/>
    </source>
</evidence>
<dbReference type="EMBL" id="JAHRIQ010046626">
    <property type="protein sequence ID" value="MEQ2235704.1"/>
    <property type="molecule type" value="Genomic_DNA"/>
</dbReference>